<evidence type="ECO:0000259" key="1">
    <source>
        <dbReference type="Pfam" id="PF22294"/>
    </source>
</evidence>
<name>A0A9X2EQY9_9GAMM</name>
<proteinExistence type="predicted"/>
<dbReference type="AlphaFoldDB" id="A0A9X2EQY9"/>
<comment type="caution">
    <text evidence="2">The sequence shown here is derived from an EMBL/GenBank/DDBJ whole genome shotgun (WGS) entry which is preliminary data.</text>
</comment>
<organism evidence="2 3">
    <name type="scientific">Microbulbifer okhotskensis</name>
    <dbReference type="NCBI Taxonomy" id="2926617"/>
    <lineage>
        <taxon>Bacteria</taxon>
        <taxon>Pseudomonadati</taxon>
        <taxon>Pseudomonadota</taxon>
        <taxon>Gammaproteobacteria</taxon>
        <taxon>Cellvibrionales</taxon>
        <taxon>Microbulbiferaceae</taxon>
        <taxon>Microbulbifer</taxon>
    </lineage>
</organism>
<feature type="domain" description="DUF6966" evidence="1">
    <location>
        <begin position="16"/>
        <end position="57"/>
    </location>
</feature>
<protein>
    <recommendedName>
        <fullName evidence="1">DUF6966 domain-containing protein</fullName>
    </recommendedName>
</protein>
<dbReference type="Proteomes" id="UP001139028">
    <property type="component" value="Unassembled WGS sequence"/>
</dbReference>
<accession>A0A9X2EQY9</accession>
<dbReference type="InterPro" id="IPR054239">
    <property type="entry name" value="DUF6966"/>
</dbReference>
<dbReference type="EMBL" id="JALBWM010000111">
    <property type="protein sequence ID" value="MCO1336175.1"/>
    <property type="molecule type" value="Genomic_DNA"/>
</dbReference>
<reference evidence="2" key="1">
    <citation type="journal article" date="2022" name="Arch. Microbiol.">
        <title>Microbulbifer okhotskensis sp. nov., isolated from a deep bottom sediment of the Okhotsk Sea.</title>
        <authorList>
            <person name="Romanenko L."/>
            <person name="Kurilenko V."/>
            <person name="Otstavnykh N."/>
            <person name="Velansky P."/>
            <person name="Isaeva M."/>
            <person name="Mikhailov V."/>
        </authorList>
    </citation>
    <scope>NUCLEOTIDE SEQUENCE</scope>
    <source>
        <strain evidence="2">OS29</strain>
    </source>
</reference>
<keyword evidence="3" id="KW-1185">Reference proteome</keyword>
<evidence type="ECO:0000313" key="2">
    <source>
        <dbReference type="EMBL" id="MCO1336175.1"/>
    </source>
</evidence>
<dbReference type="Pfam" id="PF22294">
    <property type="entry name" value="DUF6966"/>
    <property type="match status" value="1"/>
</dbReference>
<gene>
    <name evidence="2" type="ORF">MO867_17730</name>
</gene>
<sequence>MYLNTLEELISLLLKSNNEHWADWFNEVKKLYEQGEKSKSYAKALGAYGGMGSFNDVFWDLPKKEFDRLEFLKGQIWNYAKKHS</sequence>
<dbReference type="RefSeq" id="WP_252471638.1">
    <property type="nucleotide sequence ID" value="NZ_JALBWM010000111.1"/>
</dbReference>
<evidence type="ECO:0000313" key="3">
    <source>
        <dbReference type="Proteomes" id="UP001139028"/>
    </source>
</evidence>